<proteinExistence type="predicted"/>
<protein>
    <submittedName>
        <fullName evidence="1">Uncharacterized protein</fullName>
    </submittedName>
</protein>
<evidence type="ECO:0000313" key="2">
    <source>
        <dbReference type="Proteomes" id="UP001057402"/>
    </source>
</evidence>
<dbReference type="EMBL" id="CM042889">
    <property type="protein sequence ID" value="KAI4319818.1"/>
    <property type="molecule type" value="Genomic_DNA"/>
</dbReference>
<gene>
    <name evidence="1" type="ORF">MLD38_033372</name>
</gene>
<name>A0ACB9M739_9MYRT</name>
<comment type="caution">
    <text evidence="1">The sequence shown here is derived from an EMBL/GenBank/DDBJ whole genome shotgun (WGS) entry which is preliminary data.</text>
</comment>
<reference evidence="2" key="1">
    <citation type="journal article" date="2023" name="Front. Plant Sci.">
        <title>Chromosomal-level genome assembly of Melastoma candidum provides insights into trichome evolution.</title>
        <authorList>
            <person name="Zhong Y."/>
            <person name="Wu W."/>
            <person name="Sun C."/>
            <person name="Zou P."/>
            <person name="Liu Y."/>
            <person name="Dai S."/>
            <person name="Zhou R."/>
        </authorList>
    </citation>
    <scope>NUCLEOTIDE SEQUENCE [LARGE SCALE GENOMIC DNA]</scope>
</reference>
<dbReference type="Proteomes" id="UP001057402">
    <property type="component" value="Chromosome 10"/>
</dbReference>
<organism evidence="1 2">
    <name type="scientific">Melastoma candidum</name>
    <dbReference type="NCBI Taxonomy" id="119954"/>
    <lineage>
        <taxon>Eukaryota</taxon>
        <taxon>Viridiplantae</taxon>
        <taxon>Streptophyta</taxon>
        <taxon>Embryophyta</taxon>
        <taxon>Tracheophyta</taxon>
        <taxon>Spermatophyta</taxon>
        <taxon>Magnoliopsida</taxon>
        <taxon>eudicotyledons</taxon>
        <taxon>Gunneridae</taxon>
        <taxon>Pentapetalae</taxon>
        <taxon>rosids</taxon>
        <taxon>malvids</taxon>
        <taxon>Myrtales</taxon>
        <taxon>Melastomataceae</taxon>
        <taxon>Melastomatoideae</taxon>
        <taxon>Melastomateae</taxon>
        <taxon>Melastoma</taxon>
    </lineage>
</organism>
<sequence>MSYLNKAWMAVGVAAVQGHGDQGLLKSGLKSFQSGKRAFCSSVDAAVDLRLVSSVVGSEVEAGVGHRDVEGRRAKAEESLRNVMYLNCWGQS</sequence>
<keyword evidence="2" id="KW-1185">Reference proteome</keyword>
<evidence type="ECO:0000313" key="1">
    <source>
        <dbReference type="EMBL" id="KAI4319818.1"/>
    </source>
</evidence>
<accession>A0ACB9M739</accession>